<dbReference type="PROSITE" id="PS51729">
    <property type="entry name" value="GNAT_YJDJ"/>
    <property type="match status" value="1"/>
</dbReference>
<dbReference type="GO" id="GO:0016740">
    <property type="term" value="F:transferase activity"/>
    <property type="evidence" value="ECO:0007669"/>
    <property type="project" value="UniProtKB-KW"/>
</dbReference>
<evidence type="ECO:0000313" key="1">
    <source>
        <dbReference type="EMBL" id="AKM12180.1"/>
    </source>
</evidence>
<dbReference type="Proteomes" id="UP000035287">
    <property type="component" value="Plasmid p2"/>
</dbReference>
<sequence>MSEITLSKQDDGRHGRYVAKVAGIDDEAELTFTHRGPGLISADHTGAPEIMRGSGAAAALVDYLIADARRNGFQIIPLCPYVRARYEKHPDWQDVMTVGPGEKPRIPAPGNSGRHPD</sequence>
<dbReference type="OrthoDB" id="9800945at2"/>
<dbReference type="InterPro" id="IPR031165">
    <property type="entry name" value="GNAT_YJDJ"/>
</dbReference>
<dbReference type="InterPro" id="IPR045057">
    <property type="entry name" value="Gcn5-rel_NAT"/>
</dbReference>
<dbReference type="Gene3D" id="3.40.630.30">
    <property type="match status" value="1"/>
</dbReference>
<keyword evidence="1" id="KW-0808">Transferase</keyword>
<dbReference type="KEGG" id="cna:AB433_18755"/>
<dbReference type="EMBL" id="CP011772">
    <property type="protein sequence ID" value="AKM12180.1"/>
    <property type="molecule type" value="Genomic_DNA"/>
</dbReference>
<protein>
    <submittedName>
        <fullName evidence="1">Acetyltransferase</fullName>
    </submittedName>
</protein>
<dbReference type="Pfam" id="PF14542">
    <property type="entry name" value="Acetyltransf_CG"/>
    <property type="match status" value="1"/>
</dbReference>
<dbReference type="PANTHER" id="PTHR31435:SF9">
    <property type="entry name" value="PROTEIN NATD1"/>
    <property type="match status" value="1"/>
</dbReference>
<gene>
    <name evidence="1" type="ORF">AB433_18755</name>
</gene>
<dbReference type="PATRIC" id="fig|1348774.3.peg.3955"/>
<dbReference type="SUPFAM" id="SSF55729">
    <property type="entry name" value="Acyl-CoA N-acyltransferases (Nat)"/>
    <property type="match status" value="1"/>
</dbReference>
<organism evidence="1 2">
    <name type="scientific">Croceicoccus naphthovorans</name>
    <dbReference type="NCBI Taxonomy" id="1348774"/>
    <lineage>
        <taxon>Bacteria</taxon>
        <taxon>Pseudomonadati</taxon>
        <taxon>Pseudomonadota</taxon>
        <taxon>Alphaproteobacteria</taxon>
        <taxon>Sphingomonadales</taxon>
        <taxon>Erythrobacteraceae</taxon>
        <taxon>Croceicoccus</taxon>
    </lineage>
</organism>
<dbReference type="PANTHER" id="PTHR31435">
    <property type="entry name" value="PROTEIN NATD1"/>
    <property type="match status" value="1"/>
</dbReference>
<accession>A0A0G3XL07</accession>
<keyword evidence="2" id="KW-1185">Reference proteome</keyword>
<keyword evidence="1" id="KW-0614">Plasmid</keyword>
<dbReference type="InterPro" id="IPR016181">
    <property type="entry name" value="Acyl_CoA_acyltransferase"/>
</dbReference>
<proteinExistence type="predicted"/>
<name>A0A0G3XL07_9SPHN</name>
<reference evidence="1 2" key="1">
    <citation type="submission" date="2015-06" db="EMBL/GenBank/DDBJ databases">
        <authorList>
            <person name="Zeng Y."/>
            <person name="Huang Y."/>
        </authorList>
    </citation>
    <scope>NUCLEOTIDE SEQUENCE [LARGE SCALE GENOMIC DNA]</scope>
    <source>
        <strain evidence="1 2">PQ-2</strain>
        <plasmid evidence="2">Plasmid p2</plasmid>
    </source>
</reference>
<geneLocation type="plasmid" evidence="1 2">
    <name>p2</name>
</geneLocation>
<dbReference type="RefSeq" id="WP_047824615.1">
    <property type="nucleotide sequence ID" value="NZ_CP011772.1"/>
</dbReference>
<dbReference type="AlphaFoldDB" id="A0A0G3XL07"/>
<evidence type="ECO:0000313" key="2">
    <source>
        <dbReference type="Proteomes" id="UP000035287"/>
    </source>
</evidence>